<name>A0A6J4V2Y3_9BACT</name>
<evidence type="ECO:0008006" key="2">
    <source>
        <dbReference type="Google" id="ProtNLM"/>
    </source>
</evidence>
<dbReference type="InterPro" id="IPR012349">
    <property type="entry name" value="Split_barrel_FMN-bd"/>
</dbReference>
<evidence type="ECO:0000313" key="1">
    <source>
        <dbReference type="EMBL" id="CAA9567018.1"/>
    </source>
</evidence>
<protein>
    <recommendedName>
        <fullName evidence="2">DUF385 domain-containing protein</fullName>
    </recommendedName>
</protein>
<proteinExistence type="predicted"/>
<dbReference type="AlphaFoldDB" id="A0A6J4V2Y3"/>
<accession>A0A6J4V2Y3</accession>
<dbReference type="Gene3D" id="2.30.110.10">
    <property type="entry name" value="Electron Transport, Fmn-binding Protein, Chain A"/>
    <property type="match status" value="1"/>
</dbReference>
<sequence>MAETAVTQARRCPPDAAYKVINPILGRLLRSPLHSPISKRLMLLEFAGRKSGKRFRIPVAYVADGSTLLLSTQSRWKANLRGGARVAFWLGGKRRTGAAELIEGEVGVADALGRMVRAEPGFGQIIGVGLGSDDQPLQADLQRARERGFVAIRITPD</sequence>
<reference evidence="1" key="1">
    <citation type="submission" date="2020-02" db="EMBL/GenBank/DDBJ databases">
        <authorList>
            <person name="Meier V. D."/>
        </authorList>
    </citation>
    <scope>NUCLEOTIDE SEQUENCE</scope>
    <source>
        <strain evidence="1">AVDCRST_MAG18</strain>
    </source>
</reference>
<organism evidence="1">
    <name type="scientific">uncultured Thermomicrobiales bacterium</name>
    <dbReference type="NCBI Taxonomy" id="1645740"/>
    <lineage>
        <taxon>Bacteria</taxon>
        <taxon>Pseudomonadati</taxon>
        <taxon>Thermomicrobiota</taxon>
        <taxon>Thermomicrobia</taxon>
        <taxon>Thermomicrobiales</taxon>
        <taxon>environmental samples</taxon>
    </lineage>
</organism>
<gene>
    <name evidence="1" type="ORF">AVDCRST_MAG18-1575</name>
</gene>
<dbReference type="EMBL" id="CADCWN010000120">
    <property type="protein sequence ID" value="CAA9567018.1"/>
    <property type="molecule type" value="Genomic_DNA"/>
</dbReference>